<evidence type="ECO:0000313" key="1">
    <source>
        <dbReference type="EMBL" id="SHH43738.1"/>
    </source>
</evidence>
<dbReference type="STRING" id="1508389.SAMN05444003_3202"/>
<organism evidence="1 2">
    <name type="scientific">Cognatiyoonia sediminum</name>
    <dbReference type="NCBI Taxonomy" id="1508389"/>
    <lineage>
        <taxon>Bacteria</taxon>
        <taxon>Pseudomonadati</taxon>
        <taxon>Pseudomonadota</taxon>
        <taxon>Alphaproteobacteria</taxon>
        <taxon>Rhodobacterales</taxon>
        <taxon>Paracoccaceae</taxon>
        <taxon>Cognatiyoonia</taxon>
    </lineage>
</organism>
<dbReference type="EMBL" id="FQXB01000007">
    <property type="protein sequence ID" value="SHH43738.1"/>
    <property type="molecule type" value="Genomic_DNA"/>
</dbReference>
<evidence type="ECO:0000313" key="2">
    <source>
        <dbReference type="Proteomes" id="UP000184074"/>
    </source>
</evidence>
<dbReference type="Proteomes" id="UP000184074">
    <property type="component" value="Unassembled WGS sequence"/>
</dbReference>
<dbReference type="AlphaFoldDB" id="A0A1M5SZH8"/>
<proteinExistence type="predicted"/>
<gene>
    <name evidence="1" type="ORF">SAMN05444003_3202</name>
</gene>
<sequence length="38" mass="3892">MPIEYLKKAELTSSSGASDVHDTVVSILSEIEAGGDAA</sequence>
<feature type="non-terminal residue" evidence="1">
    <location>
        <position position="38"/>
    </location>
</feature>
<reference evidence="1 2" key="1">
    <citation type="submission" date="2016-11" db="EMBL/GenBank/DDBJ databases">
        <authorList>
            <person name="Jaros S."/>
            <person name="Januszkiewicz K."/>
            <person name="Wedrychowicz H."/>
        </authorList>
    </citation>
    <scope>NUCLEOTIDE SEQUENCE [LARGE SCALE GENOMIC DNA]</scope>
    <source>
        <strain evidence="1 2">DSM 28715</strain>
    </source>
</reference>
<accession>A0A1M5SZH8</accession>
<name>A0A1M5SZH8_9RHOB</name>
<protein>
    <submittedName>
        <fullName evidence="1">Uncharacterized protein</fullName>
    </submittedName>
</protein>
<keyword evidence="2" id="KW-1185">Reference proteome</keyword>